<evidence type="ECO:0000256" key="5">
    <source>
        <dbReference type="ARBA" id="ARBA00021008"/>
    </source>
</evidence>
<dbReference type="GO" id="GO:0006120">
    <property type="term" value="P:mitochondrial electron transport, NADH to ubiquinone"/>
    <property type="evidence" value="ECO:0007669"/>
    <property type="project" value="InterPro"/>
</dbReference>
<evidence type="ECO:0000256" key="14">
    <source>
        <dbReference type="ARBA" id="ARBA00023075"/>
    </source>
</evidence>
<sequence>MKLYNYLFLAMMMFGTMIVLSSNSWFSIWMGLEINLLAFIPLINKNFNLLSTEASLKYFLVQALASSILLLGMIFFMCNSNMNTNLIYNLALLLKMGSAPFHFWLPSVSEGLDWFNLFILLSWQKIAPFVTIFINLNYYLIVLSIVLTSLMGAIGGLNQTSLRKIMAYSSVNHLGWMLFAIMNSKMMWIFYIVIYTMILGLMSTTFYLINSFYLNQLMFSFKNVLIKFFIFTNFLSLGGLPPFLGFLPKWMVLENYLMGSPILMVFMVMMTIISLNYYLRMMFFSFTINNMNLNLISKFNYNYFLFFSMFNLMVGFLILFFIFMLF</sequence>
<feature type="domain" description="NADH:quinone oxidoreductase/Mrp antiporter transmembrane" evidence="19">
    <location>
        <begin position="22"/>
        <end position="273"/>
    </location>
</feature>
<evidence type="ECO:0000256" key="11">
    <source>
        <dbReference type="ARBA" id="ARBA00022982"/>
    </source>
</evidence>
<name>A0A7U1G3H2_9NEOP</name>
<evidence type="ECO:0000256" key="10">
    <source>
        <dbReference type="ARBA" id="ARBA00022967"/>
    </source>
</evidence>
<comment type="function">
    <text evidence="18">Core subunit of the mitochondrial membrane respiratory chain NADH dehydrogenase (Complex I) which catalyzes electron transfer from NADH through the respiratory chain, using ubiquinone as an electron acceptor. Essential for the catalytic activity and assembly of complex I.</text>
</comment>
<evidence type="ECO:0000256" key="13">
    <source>
        <dbReference type="ARBA" id="ARBA00023027"/>
    </source>
</evidence>
<evidence type="ECO:0000256" key="17">
    <source>
        <dbReference type="ARBA" id="ARBA00049551"/>
    </source>
</evidence>
<dbReference type="GO" id="GO:0005743">
    <property type="term" value="C:mitochondrial inner membrane"/>
    <property type="evidence" value="ECO:0007669"/>
    <property type="project" value="UniProtKB-SubCell"/>
</dbReference>
<evidence type="ECO:0000256" key="12">
    <source>
        <dbReference type="ARBA" id="ARBA00022989"/>
    </source>
</evidence>
<feature type="transmembrane region" description="Helical" evidence="18">
    <location>
        <begin position="300"/>
        <end position="325"/>
    </location>
</feature>
<evidence type="ECO:0000256" key="9">
    <source>
        <dbReference type="ARBA" id="ARBA00022792"/>
    </source>
</evidence>
<dbReference type="PRINTS" id="PR01436">
    <property type="entry name" value="NADHDHGNASE2"/>
</dbReference>
<dbReference type="GO" id="GO:0008137">
    <property type="term" value="F:NADH dehydrogenase (ubiquinone) activity"/>
    <property type="evidence" value="ECO:0007669"/>
    <property type="project" value="UniProtKB-EC"/>
</dbReference>
<feature type="transmembrane region" description="Helical" evidence="18">
    <location>
        <begin position="58"/>
        <end position="79"/>
    </location>
</feature>
<keyword evidence="10 18" id="KW-1278">Translocase</keyword>
<evidence type="ECO:0000256" key="4">
    <source>
        <dbReference type="ARBA" id="ARBA00012944"/>
    </source>
</evidence>
<evidence type="ECO:0000256" key="15">
    <source>
        <dbReference type="ARBA" id="ARBA00023128"/>
    </source>
</evidence>
<proteinExistence type="inferred from homology"/>
<feature type="transmembrane region" description="Helical" evidence="18">
    <location>
        <begin position="7"/>
        <end position="32"/>
    </location>
</feature>
<evidence type="ECO:0000256" key="7">
    <source>
        <dbReference type="ARBA" id="ARBA00022660"/>
    </source>
</evidence>
<dbReference type="PANTHER" id="PTHR46552">
    <property type="entry name" value="NADH-UBIQUINONE OXIDOREDUCTASE CHAIN 2"/>
    <property type="match status" value="1"/>
</dbReference>
<keyword evidence="14 18" id="KW-0830">Ubiquinone</keyword>
<feature type="transmembrane region" description="Helical" evidence="18">
    <location>
        <begin position="86"/>
        <end position="106"/>
    </location>
</feature>
<keyword evidence="16 18" id="KW-0472">Membrane</keyword>
<feature type="transmembrane region" description="Helical" evidence="18">
    <location>
        <begin position="126"/>
        <end position="153"/>
    </location>
</feature>
<keyword evidence="9 18" id="KW-0999">Mitochondrion inner membrane</keyword>
<dbReference type="EC" id="7.1.1.2" evidence="4 18"/>
<gene>
    <name evidence="20" type="primary">ND2</name>
</gene>
<evidence type="ECO:0000259" key="19">
    <source>
        <dbReference type="Pfam" id="PF00361"/>
    </source>
</evidence>
<evidence type="ECO:0000256" key="8">
    <source>
        <dbReference type="ARBA" id="ARBA00022692"/>
    </source>
</evidence>
<dbReference type="GeneID" id="67159279"/>
<evidence type="ECO:0000256" key="2">
    <source>
        <dbReference type="ARBA" id="ARBA00004448"/>
    </source>
</evidence>
<evidence type="ECO:0000256" key="3">
    <source>
        <dbReference type="ARBA" id="ARBA00007012"/>
    </source>
</evidence>
<keyword evidence="15 18" id="KW-0496">Mitochondrion</keyword>
<keyword evidence="11 18" id="KW-0249">Electron transport</keyword>
<evidence type="ECO:0000313" key="20">
    <source>
        <dbReference type="EMBL" id="QQY84948.1"/>
    </source>
</evidence>
<dbReference type="PANTHER" id="PTHR46552:SF1">
    <property type="entry name" value="NADH-UBIQUINONE OXIDOREDUCTASE CHAIN 2"/>
    <property type="match status" value="1"/>
</dbReference>
<geneLocation type="mitochondrion" evidence="20"/>
<feature type="transmembrane region" description="Helical" evidence="18">
    <location>
        <begin position="188"/>
        <end position="212"/>
    </location>
</feature>
<keyword evidence="12 18" id="KW-1133">Transmembrane helix</keyword>
<comment type="subcellular location">
    <subcellularLocation>
        <location evidence="2 18">Mitochondrion inner membrane</location>
        <topology evidence="2 18">Multi-pass membrane protein</topology>
    </subcellularLocation>
</comment>
<dbReference type="InterPro" id="IPR050175">
    <property type="entry name" value="Complex_I_Subunit_2"/>
</dbReference>
<evidence type="ECO:0000256" key="1">
    <source>
        <dbReference type="ARBA" id="ARBA00003257"/>
    </source>
</evidence>
<dbReference type="AlphaFoldDB" id="A0A7U1G3H2"/>
<keyword evidence="7 18" id="KW-0679">Respiratory chain</keyword>
<dbReference type="InterPro" id="IPR003917">
    <property type="entry name" value="NADH_UbQ_OxRdtase_chain2"/>
</dbReference>
<feature type="transmembrane region" description="Helical" evidence="18">
    <location>
        <begin position="224"/>
        <end position="244"/>
    </location>
</feature>
<comment type="similarity">
    <text evidence="3 18">Belongs to the complex I subunit 2 family.</text>
</comment>
<protein>
    <recommendedName>
        <fullName evidence="5 18">NADH-ubiquinone oxidoreductase chain 2</fullName>
        <ecNumber evidence="4 18">7.1.1.2</ecNumber>
    </recommendedName>
</protein>
<organism evidence="20">
    <name type="scientific">Conwentzia sinica</name>
    <dbReference type="NCBI Taxonomy" id="450904"/>
    <lineage>
        <taxon>Eukaryota</taxon>
        <taxon>Metazoa</taxon>
        <taxon>Ecdysozoa</taxon>
        <taxon>Arthropoda</taxon>
        <taxon>Hexapoda</taxon>
        <taxon>Insecta</taxon>
        <taxon>Pterygota</taxon>
        <taxon>Neoptera</taxon>
        <taxon>Endopterygota</taxon>
        <taxon>Neuroptera</taxon>
        <taxon>Hemerobiiformia</taxon>
        <taxon>Coniopterygidae</taxon>
        <taxon>Coniopteryginae</taxon>
        <taxon>Conwentzia</taxon>
    </lineage>
</organism>
<comment type="catalytic activity">
    <reaction evidence="17 18">
        <text>a ubiquinone + NADH + 5 H(+)(in) = a ubiquinol + NAD(+) + 4 H(+)(out)</text>
        <dbReference type="Rhea" id="RHEA:29091"/>
        <dbReference type="Rhea" id="RHEA-COMP:9565"/>
        <dbReference type="Rhea" id="RHEA-COMP:9566"/>
        <dbReference type="ChEBI" id="CHEBI:15378"/>
        <dbReference type="ChEBI" id="CHEBI:16389"/>
        <dbReference type="ChEBI" id="CHEBI:17976"/>
        <dbReference type="ChEBI" id="CHEBI:57540"/>
        <dbReference type="ChEBI" id="CHEBI:57945"/>
        <dbReference type="EC" id="7.1.1.2"/>
    </reaction>
</comment>
<reference evidence="20" key="1">
    <citation type="journal article" date="2019" name="Mitochondrial DNA Part B Resour">
        <title>The complete mitochondrial genome of Conwentzia sinica (Neuroptera: Coniopterygidae).</title>
        <authorList>
            <person name="Song J."/>
            <person name="Dong J."/>
            <person name="Ma M."/>
            <person name="Yi H."/>
            <person name="Liu Z."/>
        </authorList>
    </citation>
    <scope>NUCLEOTIDE SEQUENCE</scope>
</reference>
<dbReference type="InterPro" id="IPR001750">
    <property type="entry name" value="ND/Mrp_TM"/>
</dbReference>
<reference evidence="20" key="2">
    <citation type="submission" date="2019-07" db="EMBL/GenBank/DDBJ databases">
        <authorList>
            <person name="Liu Z.Q."/>
        </authorList>
    </citation>
    <scope>NUCLEOTIDE SEQUENCE</scope>
</reference>
<evidence type="ECO:0000256" key="18">
    <source>
        <dbReference type="RuleBase" id="RU003403"/>
    </source>
</evidence>
<feature type="transmembrane region" description="Helical" evidence="18">
    <location>
        <begin position="256"/>
        <end position="279"/>
    </location>
</feature>
<keyword evidence="8 18" id="KW-0812">Transmembrane</keyword>
<evidence type="ECO:0000256" key="16">
    <source>
        <dbReference type="ARBA" id="ARBA00023136"/>
    </source>
</evidence>
<dbReference type="Pfam" id="PF00361">
    <property type="entry name" value="Proton_antipo_M"/>
    <property type="match status" value="1"/>
</dbReference>
<keyword evidence="6" id="KW-0813">Transport</keyword>
<dbReference type="EMBL" id="MN200022">
    <property type="protein sequence ID" value="QQY84948.1"/>
    <property type="molecule type" value="Genomic_DNA"/>
</dbReference>
<evidence type="ECO:0000256" key="6">
    <source>
        <dbReference type="ARBA" id="ARBA00022448"/>
    </source>
</evidence>
<dbReference type="CTD" id="4536"/>
<keyword evidence="13 18" id="KW-0520">NAD</keyword>
<dbReference type="RefSeq" id="YP_010155757.1">
    <property type="nucleotide sequence ID" value="NC_057219.1"/>
</dbReference>
<accession>A0A7U1G3H2</accession>
<comment type="function">
    <text evidence="1">Core subunit of the mitochondrial membrane respiratory chain NADH dehydrogenase (Complex I) that is believed to belong to the minimal assembly required for catalysis. Complex I functions in the transfer of electrons from NADH to the respiratory chain. The immediate electron acceptor for the enzyme is believed to be ubiquinone.</text>
</comment>